<feature type="compositionally biased region" description="Basic and acidic residues" evidence="1">
    <location>
        <begin position="574"/>
        <end position="587"/>
    </location>
</feature>
<accession>A0ABN3VMB4</accession>
<dbReference type="EMBL" id="BAAAUX010000031">
    <property type="protein sequence ID" value="GAA2817236.1"/>
    <property type="molecule type" value="Genomic_DNA"/>
</dbReference>
<comment type="caution">
    <text evidence="2">The sequence shown here is derived from an EMBL/GenBank/DDBJ whole genome shotgun (WGS) entry which is preliminary data.</text>
</comment>
<protein>
    <recommendedName>
        <fullName evidence="4">Type I-C CRISPR-associated protein Cas8c/Csd1</fullName>
    </recommendedName>
</protein>
<organism evidence="2 3">
    <name type="scientific">Saccharopolyspora taberi</name>
    <dbReference type="NCBI Taxonomy" id="60895"/>
    <lineage>
        <taxon>Bacteria</taxon>
        <taxon>Bacillati</taxon>
        <taxon>Actinomycetota</taxon>
        <taxon>Actinomycetes</taxon>
        <taxon>Pseudonocardiales</taxon>
        <taxon>Pseudonocardiaceae</taxon>
        <taxon>Saccharopolyspora</taxon>
    </lineage>
</organism>
<dbReference type="RefSeq" id="WP_344685630.1">
    <property type="nucleotide sequence ID" value="NZ_BAAAUX010000031.1"/>
</dbReference>
<dbReference type="InterPro" id="IPR010144">
    <property type="entry name" value="CRISPR-assoc_prot_Csd1-typ"/>
</dbReference>
<dbReference type="NCBIfam" id="TIGR01863">
    <property type="entry name" value="cas_Csd1"/>
    <property type="match status" value="1"/>
</dbReference>
<evidence type="ECO:0000313" key="3">
    <source>
        <dbReference type="Proteomes" id="UP001500979"/>
    </source>
</evidence>
<feature type="region of interest" description="Disordered" evidence="1">
    <location>
        <begin position="574"/>
        <end position="595"/>
    </location>
</feature>
<gene>
    <name evidence="2" type="ORF">GCM10010470_60810</name>
</gene>
<reference evidence="2 3" key="1">
    <citation type="journal article" date="2019" name="Int. J. Syst. Evol. Microbiol.">
        <title>The Global Catalogue of Microorganisms (GCM) 10K type strain sequencing project: providing services to taxonomists for standard genome sequencing and annotation.</title>
        <authorList>
            <consortium name="The Broad Institute Genomics Platform"/>
            <consortium name="The Broad Institute Genome Sequencing Center for Infectious Disease"/>
            <person name="Wu L."/>
            <person name="Ma J."/>
        </authorList>
    </citation>
    <scope>NUCLEOTIDE SEQUENCE [LARGE SCALE GENOMIC DNA]</scope>
    <source>
        <strain evidence="2 3">JCM 9383</strain>
    </source>
</reference>
<dbReference type="Proteomes" id="UP001500979">
    <property type="component" value="Unassembled WGS sequence"/>
</dbReference>
<proteinExistence type="predicted"/>
<evidence type="ECO:0000313" key="2">
    <source>
        <dbReference type="EMBL" id="GAA2817236.1"/>
    </source>
</evidence>
<sequence length="595" mass="66090">MLLQRLVRYAEENVTTPPFHREREFLWRLDLFTDGRAPELTSLREQDGKRRGQRHVSPAVTRTVGVAPQLGADDLQYVFGWGDDTTKPQRVAECHEQFVALLQEWADSAPDDVAAQQVLRFYRDENFPARREEAGAKEGVLIAVDGELLIKRPSLVRFWTTEVSRRKGGKSPRTGLCLVCGKSQPLVESMPSTIPKRLVPGAGNDVALVSVNASVFGYDLTTGLEHTPICFTCGNAVGSGLTHLLGSAHAMNLAGQDSRMVWWVIGADEPDILSGFSSGPDPGQVDRLLDRLWSGDLARAADLAESVDSDERFCSLTVGGNASRIMVRDWIDMPLPVALLHMARWYRDMLMATPAQDEPVAFGLWQLVLATGRWESQRNGTGRYVEIGKKDGRRREHVQRDLLARALRGVPLPLSVLHHVLHRIAADGRIDAPRAALVRLALCDPRDEESSVSAGLDENNDDPAYLYGRIFAHLEKIQYKAHGRDVNTTFGDRFMAAAMGNPTSAVMAGRKLATAWLSKIRRNPKTRTAELALRATLDELFYKINQTQPLAGYLPVRRQAQFVLGYHHQRAEDARQARAYREQHGDASGDGPDDA</sequence>
<name>A0ABN3VMB4_9PSEU</name>
<keyword evidence="3" id="KW-1185">Reference proteome</keyword>
<evidence type="ECO:0000256" key="1">
    <source>
        <dbReference type="SAM" id="MobiDB-lite"/>
    </source>
</evidence>
<evidence type="ECO:0008006" key="4">
    <source>
        <dbReference type="Google" id="ProtNLM"/>
    </source>
</evidence>
<dbReference type="Pfam" id="PF09709">
    <property type="entry name" value="Cas_Csd1"/>
    <property type="match status" value="1"/>
</dbReference>